<evidence type="ECO:0000313" key="2">
    <source>
        <dbReference type="EMBL" id="OCH90339.1"/>
    </source>
</evidence>
<gene>
    <name evidence="2" type="ORF">OBBRIDRAFT_605270</name>
</gene>
<sequence>MPFDAPPEFAPGQPKSTRRSVNASTGDRENLPPPDSPGSLDPPSAGREGSHPHTAGSASPQRDVVLSIHIVGEDEPPCRFPASIHAAGGRMLVRIDGRAELGRAHRHYLLNVPVPDPAATGCYSWPMPIDERAFNDILRATAGPTVAPPPSPARLPLTDIPLNGAMQPPPTGHRAGFYPPVTFVPLVRPPPKVSPTLPSVPLSGAVRRPPQQALPVPRTVLNIIRDPTTRPPHFSLFPNHAHPHVVAPGPRRLPPFPLPCPPADPAPVPVTLNGTVHDLYPSSAVRVTLEGIRGLRPRRRPTPAELQASQEFLAHLRHLASQREFTLYHRVPCVAQAFPQNG</sequence>
<protein>
    <submittedName>
        <fullName evidence="2">Uncharacterized protein</fullName>
    </submittedName>
</protein>
<dbReference type="EMBL" id="KV722406">
    <property type="protein sequence ID" value="OCH90339.1"/>
    <property type="molecule type" value="Genomic_DNA"/>
</dbReference>
<evidence type="ECO:0000313" key="3">
    <source>
        <dbReference type="Proteomes" id="UP000250043"/>
    </source>
</evidence>
<keyword evidence="3" id="KW-1185">Reference proteome</keyword>
<accession>A0A8E2DLX9</accession>
<reference evidence="2 3" key="1">
    <citation type="submission" date="2016-07" db="EMBL/GenBank/DDBJ databases">
        <title>Draft genome of the white-rot fungus Obba rivulosa 3A-2.</title>
        <authorList>
            <consortium name="DOE Joint Genome Institute"/>
            <person name="Miettinen O."/>
            <person name="Riley R."/>
            <person name="Acob R."/>
            <person name="Barry K."/>
            <person name="Cullen D."/>
            <person name="De Vries R."/>
            <person name="Hainaut M."/>
            <person name="Hatakka A."/>
            <person name="Henrissat B."/>
            <person name="Hilden K."/>
            <person name="Kuo R."/>
            <person name="Labutti K."/>
            <person name="Lipzen A."/>
            <person name="Makela M.R."/>
            <person name="Sandor L."/>
            <person name="Spatafora J.W."/>
            <person name="Grigoriev I.V."/>
            <person name="Hibbett D.S."/>
        </authorList>
    </citation>
    <scope>NUCLEOTIDE SEQUENCE [LARGE SCALE GENOMIC DNA]</scope>
    <source>
        <strain evidence="2 3">3A-2</strain>
    </source>
</reference>
<dbReference type="Proteomes" id="UP000250043">
    <property type="component" value="Unassembled WGS sequence"/>
</dbReference>
<organism evidence="2 3">
    <name type="scientific">Obba rivulosa</name>
    <dbReference type="NCBI Taxonomy" id="1052685"/>
    <lineage>
        <taxon>Eukaryota</taxon>
        <taxon>Fungi</taxon>
        <taxon>Dikarya</taxon>
        <taxon>Basidiomycota</taxon>
        <taxon>Agaricomycotina</taxon>
        <taxon>Agaricomycetes</taxon>
        <taxon>Polyporales</taxon>
        <taxon>Gelatoporiaceae</taxon>
        <taxon>Obba</taxon>
    </lineage>
</organism>
<dbReference type="AlphaFoldDB" id="A0A8E2DLX9"/>
<name>A0A8E2DLX9_9APHY</name>
<evidence type="ECO:0000256" key="1">
    <source>
        <dbReference type="SAM" id="MobiDB-lite"/>
    </source>
</evidence>
<feature type="region of interest" description="Disordered" evidence="1">
    <location>
        <begin position="1"/>
        <end position="62"/>
    </location>
</feature>
<proteinExistence type="predicted"/>